<dbReference type="Pfam" id="PF08621">
    <property type="entry name" value="RPAP1_N"/>
    <property type="match status" value="1"/>
</dbReference>
<dbReference type="PANTHER" id="PTHR21483">
    <property type="entry name" value="RNA POLYMERASE II-ASSOCIATED PROTEIN 1"/>
    <property type="match status" value="1"/>
</dbReference>
<feature type="domain" description="RPAP1 C-terminal" evidence="6">
    <location>
        <begin position="375"/>
        <end position="440"/>
    </location>
</feature>
<gene>
    <name evidence="9" type="ORF">DLAC_10650</name>
</gene>
<accession>A0A151Z4H8</accession>
<comment type="similarity">
    <text evidence="2">Belongs to the RPAP1 family.</text>
</comment>
<feature type="region of interest" description="Disordered" evidence="5">
    <location>
        <begin position="20"/>
        <end position="39"/>
    </location>
</feature>
<keyword evidence="4" id="KW-0539">Nucleus</keyword>
<evidence type="ECO:0000256" key="3">
    <source>
        <dbReference type="ARBA" id="ARBA00023163"/>
    </source>
</evidence>
<sequence>MSSNDDYEKKLLKQQEEFLKSGTQASATSIRGVVPPPVKKLSSFSNNIKNYNKSIGSTTPTHANKIPIINDDLVEKDVISLGDDLSAISGQSDKKNQFSHVTSQSRFHLSKPPTSSTSNVKTSTPMVPTVEEIDEDDRDTHIDEDGEFEDYYEQQEPFDNGDISMNDRNDRPFEDNHITTIISKIYEKDVSNSLFEAPKKRKLGFPEVKHRSELSFSKKESTKNNNNNNNNNNVNKNNISDIEKENNEKIQSMSKEEIIEKQQYLLNNLDPELIKILKNRAQSKVNDNQKPHETPKESIESTQVKKPIKKVDFNMDNISTPKPTSNKNNDNIDNIDNNNSMDIDIDDKEKTEWMKDLGNQDQRGKFKETEANFNDWRFDFNGKYIERGSDTPVYLGLHHHGKEASEAGYTIDEIIILVKSTNQSQKCLALKILSQIFSNIHSDHYKPFNKNILFEEIYKLKIPRLIRMTLDSHVPLVIIAALQCLHALVVPVLEENGLESIESRSHRSMEILAIKPITAVLDKNEEPEELDDDERCKEDLIGGLIHMGILNRFSYLLDGYQDSGNYQIILLFILDILQRMSRHCQNTCAEILKYNKIFEILKNHVFQIKEYQPTKHQNLLTKSIRLIRRICQGSKQVAMTLTSSKYDFPKLLKHYLNSSDNLILLELLKLHRVWLGYGVGDITFYNNELVPNYLSRFVQEFSQVVNIEAYHLSNGGGTGDQSIKLSFTNDFKTSILNNHIMSTCRSVFVWLDCYLEQQENIDLISPFIEPGFTILQTLSVIYHSLKESSPKHHQLLDTIGLFSSILHFITTFFQVFNKKLKTSSISKQNLEKLQIKSTSNSSNSNNNRVINNIMDLIENNTNIIFSSIFGSTLYLEAKSLVFSGSSSPIDFVFFLNGEVSEFWLSICRYLYSCIQINKALAKLVFYMDKGDFFYLLHGILVTTIDYRSLFVHQDRNLLLSNNRSKVYFNYYLLKIMNLLRLEQEEFDQDLMKYHHAAAQSLVANFLPNDDYLCWDVLASTVFQNDYLQIIGNQKPMPISVCLLAFYQERFFPKETLQISQYYLTSSFNQKPVSSLFISFESKDSLLPLKYDWYNLPIEYLYQTSIGQYKNQNYYDETEGDWNDNVDSDPLVLNTLMFIKSLFSVKSTYITSIPIENIYQHLMKVFLLKSECWKASEIQKLLIQLFNVVVLQLQKTDEDDDDDEDQMTDDKQPKEFQFEKYFGPKFYQFYMDFVNQFVFSSFSSEVFSQYLWPFLRQCYSYQYRLYFWNELFPTLYYLVTVNEKAPLPLGVSGYLYPLEENLEILSLYKNALIQKKITKDRGSKLYQIAIHHLSAFILSNQHETLTVEKLLSNNSIKFDYLVQLLQSSNNNEMIIDLLTYPKKDKIISDQLKKMLLEIKREKDLKNIDNLF</sequence>
<dbReference type="Pfam" id="PF08620">
    <property type="entry name" value="RPAP1_C"/>
    <property type="match status" value="1"/>
</dbReference>
<feature type="domain" description="RPAP1 N-terminal" evidence="7">
    <location>
        <begin position="241"/>
        <end position="284"/>
    </location>
</feature>
<organism evidence="9 10">
    <name type="scientific">Tieghemostelium lacteum</name>
    <name type="common">Slime mold</name>
    <name type="synonym">Dictyostelium lacteum</name>
    <dbReference type="NCBI Taxonomy" id="361077"/>
    <lineage>
        <taxon>Eukaryota</taxon>
        <taxon>Amoebozoa</taxon>
        <taxon>Evosea</taxon>
        <taxon>Eumycetozoa</taxon>
        <taxon>Dictyostelia</taxon>
        <taxon>Dictyosteliales</taxon>
        <taxon>Raperosteliaceae</taxon>
        <taxon>Tieghemostelium</taxon>
    </lineage>
</organism>
<dbReference type="InterPro" id="IPR013930">
    <property type="entry name" value="RPAP1_N"/>
</dbReference>
<evidence type="ECO:0000256" key="5">
    <source>
        <dbReference type="SAM" id="MobiDB-lite"/>
    </source>
</evidence>
<feature type="region of interest" description="Disordered" evidence="5">
    <location>
        <begin position="211"/>
        <end position="240"/>
    </location>
</feature>
<dbReference type="EMBL" id="LODT01000047">
    <property type="protein sequence ID" value="KYQ88848.1"/>
    <property type="molecule type" value="Genomic_DNA"/>
</dbReference>
<evidence type="ECO:0000256" key="4">
    <source>
        <dbReference type="ARBA" id="ARBA00023242"/>
    </source>
</evidence>
<feature type="compositionally biased region" description="Basic and acidic residues" evidence="5">
    <location>
        <begin position="287"/>
        <end position="299"/>
    </location>
</feature>
<feature type="compositionally biased region" description="Polar residues" evidence="5">
    <location>
        <begin position="316"/>
        <end position="327"/>
    </location>
</feature>
<dbReference type="SUPFAM" id="SSF48371">
    <property type="entry name" value="ARM repeat"/>
    <property type="match status" value="1"/>
</dbReference>
<name>A0A151Z4H8_TIELA</name>
<evidence type="ECO:0000256" key="1">
    <source>
        <dbReference type="ARBA" id="ARBA00004123"/>
    </source>
</evidence>
<dbReference type="FunCoup" id="A0A151Z4H8">
    <property type="interactions" value="29"/>
</dbReference>
<evidence type="ECO:0008006" key="11">
    <source>
        <dbReference type="Google" id="ProtNLM"/>
    </source>
</evidence>
<dbReference type="InterPro" id="IPR016024">
    <property type="entry name" value="ARM-type_fold"/>
</dbReference>
<feature type="compositionally biased region" description="Low complexity" evidence="5">
    <location>
        <begin position="328"/>
        <end position="342"/>
    </location>
</feature>
<evidence type="ECO:0000259" key="7">
    <source>
        <dbReference type="Pfam" id="PF08621"/>
    </source>
</evidence>
<feature type="domain" description="RPAP1/MINIYO-like TPR repeats" evidence="8">
    <location>
        <begin position="1111"/>
        <end position="1341"/>
    </location>
</feature>
<feature type="region of interest" description="Disordered" evidence="5">
    <location>
        <begin position="88"/>
        <end position="124"/>
    </location>
</feature>
<evidence type="ECO:0000259" key="6">
    <source>
        <dbReference type="Pfam" id="PF08620"/>
    </source>
</evidence>
<keyword evidence="10" id="KW-1185">Reference proteome</keyword>
<reference evidence="9 10" key="1">
    <citation type="submission" date="2015-12" db="EMBL/GenBank/DDBJ databases">
        <title>Dictyostelia acquired genes for synthesis and detection of signals that induce cell-type specialization by lateral gene transfer from prokaryotes.</title>
        <authorList>
            <person name="Gloeckner G."/>
            <person name="Schaap P."/>
        </authorList>
    </citation>
    <scope>NUCLEOTIDE SEQUENCE [LARGE SCALE GENOMIC DNA]</scope>
    <source>
        <strain evidence="9 10">TK</strain>
    </source>
</reference>
<proteinExistence type="inferred from homology"/>
<evidence type="ECO:0000313" key="10">
    <source>
        <dbReference type="Proteomes" id="UP000076078"/>
    </source>
</evidence>
<feature type="region of interest" description="Disordered" evidence="5">
    <location>
        <begin position="283"/>
        <end position="342"/>
    </location>
</feature>
<comment type="caution">
    <text evidence="9">The sequence shown here is derived from an EMBL/GenBank/DDBJ whole genome shotgun (WGS) entry which is preliminary data.</text>
</comment>
<dbReference type="Pfam" id="PF25766">
    <property type="entry name" value="TPR_RPAP1"/>
    <property type="match status" value="1"/>
</dbReference>
<dbReference type="InterPro" id="IPR057989">
    <property type="entry name" value="TPR_RPAP1/MINIYO-like"/>
</dbReference>
<evidence type="ECO:0000313" key="9">
    <source>
        <dbReference type="EMBL" id="KYQ88848.1"/>
    </source>
</evidence>
<dbReference type="InParanoid" id="A0A151Z4H8"/>
<evidence type="ECO:0000259" key="8">
    <source>
        <dbReference type="Pfam" id="PF25766"/>
    </source>
</evidence>
<feature type="compositionally biased region" description="Low complexity" evidence="5">
    <location>
        <begin position="223"/>
        <end position="238"/>
    </location>
</feature>
<dbReference type="OMA" id="SHIMETV"/>
<dbReference type="STRING" id="361077.A0A151Z4H8"/>
<comment type="subcellular location">
    <subcellularLocation>
        <location evidence="1">Nucleus</location>
    </subcellularLocation>
</comment>
<feature type="compositionally biased region" description="Basic and acidic residues" evidence="5">
    <location>
        <begin position="211"/>
        <end position="222"/>
    </location>
</feature>
<dbReference type="GO" id="GO:0006366">
    <property type="term" value="P:transcription by RNA polymerase II"/>
    <property type="evidence" value="ECO:0007669"/>
    <property type="project" value="InterPro"/>
</dbReference>
<keyword evidence="3" id="KW-0804">Transcription</keyword>
<protein>
    <recommendedName>
        <fullName evidence="11">RNA polymerase II-associated protein 1 C-terminal domain-containing protein</fullName>
    </recommendedName>
</protein>
<dbReference type="OrthoDB" id="348201at2759"/>
<dbReference type="Proteomes" id="UP000076078">
    <property type="component" value="Unassembled WGS sequence"/>
</dbReference>
<dbReference type="PANTHER" id="PTHR21483:SF18">
    <property type="entry name" value="RNA POLYMERASE II-ASSOCIATED PROTEIN 1"/>
    <property type="match status" value="1"/>
</dbReference>
<dbReference type="InterPro" id="IPR039913">
    <property type="entry name" value="RPAP1/Rba50"/>
</dbReference>
<evidence type="ECO:0000256" key="2">
    <source>
        <dbReference type="ARBA" id="ARBA00009953"/>
    </source>
</evidence>
<feature type="compositionally biased region" description="Polar residues" evidence="5">
    <location>
        <begin position="98"/>
        <end position="124"/>
    </location>
</feature>
<dbReference type="InterPro" id="IPR013929">
    <property type="entry name" value="RPAP1_C"/>
</dbReference>